<keyword evidence="6" id="KW-0479">Metal-binding</keyword>
<dbReference type="SUPFAM" id="SSF48695">
    <property type="entry name" value="Multiheme cytochromes"/>
    <property type="match status" value="1"/>
</dbReference>
<dbReference type="GO" id="GO:0005506">
    <property type="term" value="F:iron ion binding"/>
    <property type="evidence" value="ECO:0007669"/>
    <property type="project" value="InterPro"/>
</dbReference>
<evidence type="ECO:0000256" key="8">
    <source>
        <dbReference type="ARBA" id="ARBA00023004"/>
    </source>
</evidence>
<comment type="caution">
    <text evidence="11">The sequence shown here is derived from an EMBL/GenBank/DDBJ whole genome shotgun (WGS) entry which is preliminary data.</text>
</comment>
<evidence type="ECO:0000256" key="3">
    <source>
        <dbReference type="ARBA" id="ARBA00022448"/>
    </source>
</evidence>
<dbReference type="Gene3D" id="1.10.468.10">
    <property type="entry name" value="Photosynthetic Reaction Center, subunit C, domain 2"/>
    <property type="match status" value="1"/>
</dbReference>
<keyword evidence="7" id="KW-0249">Electron transport</keyword>
<dbReference type="GO" id="GO:0020037">
    <property type="term" value="F:heme binding"/>
    <property type="evidence" value="ECO:0007669"/>
    <property type="project" value="InterPro"/>
</dbReference>
<evidence type="ECO:0000256" key="9">
    <source>
        <dbReference type="SAM" id="MobiDB-lite"/>
    </source>
</evidence>
<dbReference type="Pfam" id="PF02276">
    <property type="entry name" value="CytoC_RC"/>
    <property type="match status" value="1"/>
</dbReference>
<reference evidence="11 12" key="1">
    <citation type="submission" date="2020-08" db="EMBL/GenBank/DDBJ databases">
        <title>Genomic Encyclopedia of Type Strains, Phase IV (KMG-IV): sequencing the most valuable type-strain genomes for metagenomic binning, comparative biology and taxonomic classification.</title>
        <authorList>
            <person name="Goeker M."/>
        </authorList>
    </citation>
    <scope>NUCLEOTIDE SEQUENCE [LARGE SCALE GENOMIC DNA]</scope>
    <source>
        <strain evidence="11 12">DSM 103733</strain>
    </source>
</reference>
<dbReference type="GO" id="GO:0019684">
    <property type="term" value="P:photosynthesis, light reaction"/>
    <property type="evidence" value="ECO:0007669"/>
    <property type="project" value="InterPro"/>
</dbReference>
<comment type="function">
    <text evidence="1">The reaction center of purple bacteria contains a tightly bound cytochrome molecule which re-reduces the photo oxidized primary electron donor.</text>
</comment>
<proteinExistence type="predicted"/>
<sequence>MQRSLAAGLIATALALSTLPSFAQDAQTAAKPAHRPMPKPSNLQVLPKDISSPDLIAAMRSYSKALGVECEFCHSEDPQTHRPNFASDAKEDKGIARIMISMTQEINQKYLSTVKDPDATPADKTVTCGTCHRGNTMPAQFFGAAPGGEMHHEGEAPPAKSE</sequence>
<feature type="compositionally biased region" description="Basic and acidic residues" evidence="9">
    <location>
        <begin position="149"/>
        <end position="162"/>
    </location>
</feature>
<keyword evidence="3" id="KW-0813">Transport</keyword>
<dbReference type="GO" id="GO:0030077">
    <property type="term" value="C:plasma membrane light-harvesting complex"/>
    <property type="evidence" value="ECO:0007669"/>
    <property type="project" value="InterPro"/>
</dbReference>
<keyword evidence="10" id="KW-0732">Signal</keyword>
<keyword evidence="4" id="KW-0602">Photosynthesis</keyword>
<evidence type="ECO:0000256" key="2">
    <source>
        <dbReference type="ARBA" id="ARBA00015978"/>
    </source>
</evidence>
<gene>
    <name evidence="11" type="ORF">HNQ77_004121</name>
</gene>
<evidence type="ECO:0000256" key="4">
    <source>
        <dbReference type="ARBA" id="ARBA00022531"/>
    </source>
</evidence>
<evidence type="ECO:0000256" key="1">
    <source>
        <dbReference type="ARBA" id="ARBA00003196"/>
    </source>
</evidence>
<keyword evidence="8" id="KW-0408">Iron</keyword>
<evidence type="ECO:0000313" key="11">
    <source>
        <dbReference type="EMBL" id="MBB6146149.1"/>
    </source>
</evidence>
<feature type="chain" id="PRO_5032520717" description="Photosynthetic reaction center cytochrome c subunit" evidence="10">
    <location>
        <begin position="24"/>
        <end position="162"/>
    </location>
</feature>
<organism evidence="11 12">
    <name type="scientific">Silvibacterium bohemicum</name>
    <dbReference type="NCBI Taxonomy" id="1577686"/>
    <lineage>
        <taxon>Bacteria</taxon>
        <taxon>Pseudomonadati</taxon>
        <taxon>Acidobacteriota</taxon>
        <taxon>Terriglobia</taxon>
        <taxon>Terriglobales</taxon>
        <taxon>Acidobacteriaceae</taxon>
        <taxon>Silvibacterium</taxon>
    </lineage>
</organism>
<evidence type="ECO:0000256" key="7">
    <source>
        <dbReference type="ARBA" id="ARBA00022982"/>
    </source>
</evidence>
<protein>
    <recommendedName>
        <fullName evidence="2">Photosynthetic reaction center cytochrome c subunit</fullName>
    </recommendedName>
</protein>
<dbReference type="InterPro" id="IPR023119">
    <property type="entry name" value="Multihaem_cyt_PRC_cyt_su-like"/>
</dbReference>
<evidence type="ECO:0000313" key="12">
    <source>
        <dbReference type="Proteomes" id="UP000538666"/>
    </source>
</evidence>
<keyword evidence="5" id="KW-0349">Heme</keyword>
<accession>A0A841K2K5</accession>
<evidence type="ECO:0000256" key="5">
    <source>
        <dbReference type="ARBA" id="ARBA00022617"/>
    </source>
</evidence>
<evidence type="ECO:0000256" key="10">
    <source>
        <dbReference type="SAM" id="SignalP"/>
    </source>
</evidence>
<dbReference type="InterPro" id="IPR003158">
    <property type="entry name" value="Photosyn_RC_cyt_c-su"/>
</dbReference>
<dbReference type="AlphaFoldDB" id="A0A841K2K5"/>
<evidence type="ECO:0000256" key="6">
    <source>
        <dbReference type="ARBA" id="ARBA00022723"/>
    </source>
</evidence>
<dbReference type="EMBL" id="JACHEK010000009">
    <property type="protein sequence ID" value="MBB6146149.1"/>
    <property type="molecule type" value="Genomic_DNA"/>
</dbReference>
<feature type="region of interest" description="Disordered" evidence="9">
    <location>
        <begin position="139"/>
        <end position="162"/>
    </location>
</feature>
<name>A0A841K2K5_9BACT</name>
<dbReference type="NCBIfam" id="NF033196">
    <property type="entry name" value="c_type_nonphoto"/>
    <property type="match status" value="1"/>
</dbReference>
<dbReference type="RefSeq" id="WP_050058375.1">
    <property type="nucleotide sequence ID" value="NZ_JACHEK010000009.1"/>
</dbReference>
<dbReference type="InterPro" id="IPR036280">
    <property type="entry name" value="Multihaem_cyt_sf"/>
</dbReference>
<dbReference type="GO" id="GO:0009055">
    <property type="term" value="F:electron transfer activity"/>
    <property type="evidence" value="ECO:0007669"/>
    <property type="project" value="InterPro"/>
</dbReference>
<dbReference type="Proteomes" id="UP000538666">
    <property type="component" value="Unassembled WGS sequence"/>
</dbReference>
<feature type="signal peptide" evidence="10">
    <location>
        <begin position="1"/>
        <end position="23"/>
    </location>
</feature>
<dbReference type="OrthoDB" id="120446at2"/>
<keyword evidence="12" id="KW-1185">Reference proteome</keyword>